<accession>A0A0K0G2L9</accession>
<feature type="compositionally biased region" description="Basic and acidic residues" evidence="1">
    <location>
        <begin position="531"/>
        <end position="545"/>
    </location>
</feature>
<dbReference type="Gene3D" id="2.130.10.10">
    <property type="entry name" value="YVTN repeat-like/Quinoprotein amine dehydrogenase"/>
    <property type="match status" value="2"/>
</dbReference>
<protein>
    <submittedName>
        <fullName evidence="3">WD_REPEATS_REGION domain-containing protein</fullName>
    </submittedName>
</protein>
<evidence type="ECO:0000313" key="2">
    <source>
        <dbReference type="Proteomes" id="UP000035680"/>
    </source>
</evidence>
<dbReference type="AlphaFoldDB" id="A0A0K0G2L9"/>
<dbReference type="Proteomes" id="UP000035680">
    <property type="component" value="Unassembled WGS sequence"/>
</dbReference>
<evidence type="ECO:0000256" key="1">
    <source>
        <dbReference type="SAM" id="MobiDB-lite"/>
    </source>
</evidence>
<dbReference type="InterPro" id="IPR051859">
    <property type="entry name" value="DCAF"/>
</dbReference>
<feature type="region of interest" description="Disordered" evidence="1">
    <location>
        <begin position="531"/>
        <end position="553"/>
    </location>
</feature>
<reference evidence="2" key="1">
    <citation type="submission" date="2014-07" db="EMBL/GenBank/DDBJ databases">
        <authorList>
            <person name="Martin A.A"/>
            <person name="De Silva N."/>
        </authorList>
    </citation>
    <scope>NUCLEOTIDE SEQUENCE</scope>
</reference>
<dbReference type="SUPFAM" id="SSF50978">
    <property type="entry name" value="WD40 repeat-like"/>
    <property type="match status" value="1"/>
</dbReference>
<keyword evidence="2" id="KW-1185">Reference proteome</keyword>
<reference evidence="3" key="2">
    <citation type="submission" date="2015-08" db="UniProtKB">
        <authorList>
            <consortium name="WormBaseParasite"/>
        </authorList>
    </citation>
    <scope>IDENTIFICATION</scope>
</reference>
<dbReference type="PANTHER" id="PTHR19847">
    <property type="entry name" value="DDB1- AND CUL4-ASSOCIATED FACTOR 11"/>
    <property type="match status" value="1"/>
</dbReference>
<sequence length="658" mass="76194">MYVDICLNNQIEDKVKRRKCIFNDEEIQKILNERSLIDEMRGYSDLYNKIKLLGRSRPLSFQEMIQRYLNFYPNDIDEGLNHINTFEKSPEPNLDPYNELRVDEEFLKINFNNKLKDSIEELREDIKSSHGYLLESHDNDKSCIPLSVNTRKLLRLLETNHYKGKKIPESFKNDIKIVINNMHLPVETKPIFSTVGKVTASQFCNNGKSIITCNRGGFIDICKYNDIMGKYQKEKTISCELPHEMVDVLISRNRDILYVPSYPGILSEINLKDPEKSEGYVDRDVVVYIPDNNNINVIKGCCFRDSNEDAIICSSMDGNVYGYDIVQSQLLFKINSHYCVNDVCMIAPNNCNVFISAGPKSLNIFDSRILRTRSDVGAPIAIIGYNSINYRYISSRGDGNYVVGTCYDNAIKVYDIRYANKNIFNVLNNDQFNDLRCIGEIPIKKCQYVDTICKAKFSPQQTGNRFIYTGCYNENISIFDLYTGSKVKTIKCTESSQISALDWHPFKNQIVAGATCGKVVCISDEKDSEVTMEDGKSPYKDHEVSHNSNNDIPNDNRRRLSKIRFLGQEYERHFPRLSRRQIDYNFFSDLYNYLHIILNVVEINVKIGFVNKAFTKLWQFISVYHWPQKNNITSIIYIAKTKLILKLKYQDGERRGYC</sequence>
<name>A0A0K0G2L9_STRVS</name>
<dbReference type="PANTHER" id="PTHR19847:SF7">
    <property type="entry name" value="DDB1- AND CUL4-ASSOCIATED FACTOR 11"/>
    <property type="match status" value="1"/>
</dbReference>
<dbReference type="GO" id="GO:0043161">
    <property type="term" value="P:proteasome-mediated ubiquitin-dependent protein catabolic process"/>
    <property type="evidence" value="ECO:0007669"/>
    <property type="project" value="TreeGrafter"/>
</dbReference>
<evidence type="ECO:0000313" key="3">
    <source>
        <dbReference type="WBParaSite" id="SVE_1896800.1"/>
    </source>
</evidence>
<proteinExistence type="predicted"/>
<dbReference type="GO" id="GO:0080008">
    <property type="term" value="C:Cul4-RING E3 ubiquitin ligase complex"/>
    <property type="evidence" value="ECO:0007669"/>
    <property type="project" value="TreeGrafter"/>
</dbReference>
<dbReference type="STRING" id="75913.A0A0K0G2L9"/>
<dbReference type="InterPro" id="IPR036322">
    <property type="entry name" value="WD40_repeat_dom_sf"/>
</dbReference>
<dbReference type="InterPro" id="IPR015943">
    <property type="entry name" value="WD40/YVTN_repeat-like_dom_sf"/>
</dbReference>
<dbReference type="WBParaSite" id="SVE_1896800.1">
    <property type="protein sequence ID" value="SVE_1896800.1"/>
    <property type="gene ID" value="SVE_1896800"/>
</dbReference>
<organism evidence="2 3">
    <name type="scientific">Strongyloides venezuelensis</name>
    <name type="common">Threadworm</name>
    <dbReference type="NCBI Taxonomy" id="75913"/>
    <lineage>
        <taxon>Eukaryota</taxon>
        <taxon>Metazoa</taxon>
        <taxon>Ecdysozoa</taxon>
        <taxon>Nematoda</taxon>
        <taxon>Chromadorea</taxon>
        <taxon>Rhabditida</taxon>
        <taxon>Tylenchina</taxon>
        <taxon>Panagrolaimomorpha</taxon>
        <taxon>Strongyloidoidea</taxon>
        <taxon>Strongyloididae</taxon>
        <taxon>Strongyloides</taxon>
    </lineage>
</organism>
<dbReference type="InterPro" id="IPR001680">
    <property type="entry name" value="WD40_rpt"/>
</dbReference>
<dbReference type="SMART" id="SM00320">
    <property type="entry name" value="WD40"/>
    <property type="match status" value="5"/>
</dbReference>